<evidence type="ECO:0000256" key="1">
    <source>
        <dbReference type="SAM" id="SignalP"/>
    </source>
</evidence>
<keyword evidence="1" id="KW-0732">Signal</keyword>
<dbReference type="EMBL" id="KQ248667">
    <property type="protein sequence ID" value="KNC71506.1"/>
    <property type="molecule type" value="Genomic_DNA"/>
</dbReference>
<evidence type="ECO:0000313" key="2">
    <source>
        <dbReference type="EMBL" id="KNC71506.1"/>
    </source>
</evidence>
<gene>
    <name evidence="2" type="ORF">SARC_15954</name>
</gene>
<evidence type="ECO:0000313" key="3">
    <source>
        <dbReference type="Proteomes" id="UP000054560"/>
    </source>
</evidence>
<protein>
    <submittedName>
        <fullName evidence="2">Uncharacterized protein</fullName>
    </submittedName>
</protein>
<name>A0A0L0F4F8_9EUKA</name>
<dbReference type="Proteomes" id="UP000054560">
    <property type="component" value="Unassembled WGS sequence"/>
</dbReference>
<reference evidence="2 3" key="1">
    <citation type="submission" date="2011-02" db="EMBL/GenBank/DDBJ databases">
        <title>The Genome Sequence of Sphaeroforma arctica JP610.</title>
        <authorList>
            <consortium name="The Broad Institute Genome Sequencing Platform"/>
            <person name="Russ C."/>
            <person name="Cuomo C."/>
            <person name="Young S.K."/>
            <person name="Zeng Q."/>
            <person name="Gargeya S."/>
            <person name="Alvarado L."/>
            <person name="Berlin A."/>
            <person name="Chapman S.B."/>
            <person name="Chen Z."/>
            <person name="Freedman E."/>
            <person name="Gellesch M."/>
            <person name="Goldberg J."/>
            <person name="Griggs A."/>
            <person name="Gujja S."/>
            <person name="Heilman E."/>
            <person name="Heiman D."/>
            <person name="Howarth C."/>
            <person name="Mehta T."/>
            <person name="Neiman D."/>
            <person name="Pearson M."/>
            <person name="Roberts A."/>
            <person name="Saif S."/>
            <person name="Shea T."/>
            <person name="Shenoy N."/>
            <person name="Sisk P."/>
            <person name="Stolte C."/>
            <person name="Sykes S."/>
            <person name="White J."/>
            <person name="Yandava C."/>
            <person name="Burger G."/>
            <person name="Gray M.W."/>
            <person name="Holland P.W.H."/>
            <person name="King N."/>
            <person name="Lang F.B.F."/>
            <person name="Roger A.J."/>
            <person name="Ruiz-Trillo I."/>
            <person name="Haas B."/>
            <person name="Nusbaum C."/>
            <person name="Birren B."/>
        </authorList>
    </citation>
    <scope>NUCLEOTIDE SEQUENCE [LARGE SCALE GENOMIC DNA]</scope>
    <source>
        <strain evidence="2 3">JP610</strain>
    </source>
</reference>
<dbReference type="AlphaFoldDB" id="A0A0L0F4F8"/>
<feature type="chain" id="PRO_5005538557" evidence="1">
    <location>
        <begin position="18"/>
        <end position="57"/>
    </location>
</feature>
<proteinExistence type="predicted"/>
<feature type="signal peptide" evidence="1">
    <location>
        <begin position="1"/>
        <end position="17"/>
    </location>
</feature>
<dbReference type="GeneID" id="25916458"/>
<dbReference type="RefSeq" id="XP_014145408.1">
    <property type="nucleotide sequence ID" value="XM_014289933.1"/>
</dbReference>
<organism evidence="2 3">
    <name type="scientific">Sphaeroforma arctica JP610</name>
    <dbReference type="NCBI Taxonomy" id="667725"/>
    <lineage>
        <taxon>Eukaryota</taxon>
        <taxon>Ichthyosporea</taxon>
        <taxon>Ichthyophonida</taxon>
        <taxon>Sphaeroforma</taxon>
    </lineage>
</organism>
<feature type="non-terminal residue" evidence="2">
    <location>
        <position position="57"/>
    </location>
</feature>
<keyword evidence="3" id="KW-1185">Reference proteome</keyword>
<accession>A0A0L0F4F8</accession>
<sequence>MPLYVPVLLFILTGSLGKLIQQRQELVAHEEYVKLLRNRQAIILRMLDEGPESIVSR</sequence>